<keyword evidence="3" id="KW-1185">Reference proteome</keyword>
<dbReference type="AlphaFoldDB" id="A0A8K0HPR4"/>
<evidence type="ECO:0000313" key="2">
    <source>
        <dbReference type="EMBL" id="KAF3455383.1"/>
    </source>
</evidence>
<dbReference type="OrthoDB" id="17907at2759"/>
<feature type="coiled-coil region" evidence="1">
    <location>
        <begin position="134"/>
        <end position="166"/>
    </location>
</feature>
<keyword evidence="1" id="KW-0175">Coiled coil</keyword>
<organism evidence="2 3">
    <name type="scientific">Rhamnella rubrinervis</name>
    <dbReference type="NCBI Taxonomy" id="2594499"/>
    <lineage>
        <taxon>Eukaryota</taxon>
        <taxon>Viridiplantae</taxon>
        <taxon>Streptophyta</taxon>
        <taxon>Embryophyta</taxon>
        <taxon>Tracheophyta</taxon>
        <taxon>Spermatophyta</taxon>
        <taxon>Magnoliopsida</taxon>
        <taxon>eudicotyledons</taxon>
        <taxon>Gunneridae</taxon>
        <taxon>Pentapetalae</taxon>
        <taxon>rosids</taxon>
        <taxon>fabids</taxon>
        <taxon>Rosales</taxon>
        <taxon>Rhamnaceae</taxon>
        <taxon>rhamnoid group</taxon>
        <taxon>Rhamneae</taxon>
        <taxon>Rhamnella</taxon>
    </lineage>
</organism>
<accession>A0A8K0HPR4</accession>
<reference evidence="2" key="1">
    <citation type="submission" date="2020-03" db="EMBL/GenBank/DDBJ databases">
        <title>A high-quality chromosome-level genome assembly of a woody plant with both climbing and erect habits, Rhamnella rubrinervis.</title>
        <authorList>
            <person name="Lu Z."/>
            <person name="Yang Y."/>
            <person name="Zhu X."/>
            <person name="Sun Y."/>
        </authorList>
    </citation>
    <scope>NUCLEOTIDE SEQUENCE</scope>
    <source>
        <strain evidence="2">BYM</strain>
        <tissue evidence="2">Leaf</tissue>
    </source>
</reference>
<protein>
    <submittedName>
        <fullName evidence="2">Uncharacterized protein</fullName>
    </submittedName>
</protein>
<feature type="coiled-coil region" evidence="1">
    <location>
        <begin position="1"/>
        <end position="31"/>
    </location>
</feature>
<name>A0A8K0HPR4_9ROSA</name>
<sequence length="166" mass="18965">MKDLTNNVSRLQIANNQIQQLIKTREQASIQIDSKNQVLEAQKMELNDQFGLIVFGDLYWRIHGIIRPLRGRDLLDCFFLQLNMFEVLVTNGSGSYPFFVDVSRNTRCYYPSNGCRWTYSLEPFAILGLTFCGISVSEELLEEAEEELLEEAKAAAKAALEEMDAE</sequence>
<evidence type="ECO:0000256" key="1">
    <source>
        <dbReference type="SAM" id="Coils"/>
    </source>
</evidence>
<comment type="caution">
    <text evidence="2">The sequence shown here is derived from an EMBL/GenBank/DDBJ whole genome shotgun (WGS) entry which is preliminary data.</text>
</comment>
<proteinExistence type="predicted"/>
<dbReference type="EMBL" id="VOIH02000001">
    <property type="protein sequence ID" value="KAF3455383.1"/>
    <property type="molecule type" value="Genomic_DNA"/>
</dbReference>
<gene>
    <name evidence="2" type="ORF">FNV43_RR00006</name>
</gene>
<evidence type="ECO:0000313" key="3">
    <source>
        <dbReference type="Proteomes" id="UP000796880"/>
    </source>
</evidence>
<dbReference type="Proteomes" id="UP000796880">
    <property type="component" value="Unassembled WGS sequence"/>
</dbReference>